<proteinExistence type="predicted"/>
<dbReference type="GO" id="GO:0020037">
    <property type="term" value="F:heme binding"/>
    <property type="evidence" value="ECO:0007669"/>
    <property type="project" value="InterPro"/>
</dbReference>
<sequence length="148" mass="16205">MHAGGDIETHEDCERLVRAFYGRALTDPMIGYLFTDIAHLDLEAHVPVISSFWETVLLGSRTYGGGAFAPHASLDAKSPLRAAHFERWLVLWRTTVDELFAGERAELAKAHALRVAAAFHRRLEGRREAVAAYAAGGLAVTRHGPAMA</sequence>
<evidence type="ECO:0000313" key="2">
    <source>
        <dbReference type="Proteomes" id="UP001162834"/>
    </source>
</evidence>
<dbReference type="RefSeq" id="WP_259310780.1">
    <property type="nucleotide sequence ID" value="NZ_CP087164.1"/>
</dbReference>
<dbReference type="CDD" id="cd08916">
    <property type="entry name" value="TrHb3_P"/>
    <property type="match status" value="1"/>
</dbReference>
<keyword evidence="2" id="KW-1185">Reference proteome</keyword>
<protein>
    <recommendedName>
        <fullName evidence="3">Group III truncated hemoglobin</fullName>
    </recommendedName>
</protein>
<dbReference type="SUPFAM" id="SSF46458">
    <property type="entry name" value="Globin-like"/>
    <property type="match status" value="1"/>
</dbReference>
<organism evidence="1 2">
    <name type="scientific">Capillimicrobium parvum</name>
    <dbReference type="NCBI Taxonomy" id="2884022"/>
    <lineage>
        <taxon>Bacteria</taxon>
        <taxon>Bacillati</taxon>
        <taxon>Actinomycetota</taxon>
        <taxon>Thermoleophilia</taxon>
        <taxon>Solirubrobacterales</taxon>
        <taxon>Capillimicrobiaceae</taxon>
        <taxon>Capillimicrobium</taxon>
    </lineage>
</organism>
<evidence type="ECO:0000313" key="1">
    <source>
        <dbReference type="EMBL" id="UGS36714.1"/>
    </source>
</evidence>
<dbReference type="InterPro" id="IPR012292">
    <property type="entry name" value="Globin/Proto"/>
</dbReference>
<name>A0A9E6XY85_9ACTN</name>
<evidence type="ECO:0008006" key="3">
    <source>
        <dbReference type="Google" id="ProtNLM"/>
    </source>
</evidence>
<dbReference type="Gene3D" id="1.10.490.10">
    <property type="entry name" value="Globins"/>
    <property type="match status" value="1"/>
</dbReference>
<dbReference type="KEGG" id="sbae:DSM104329_03123"/>
<dbReference type="GO" id="GO:0019825">
    <property type="term" value="F:oxygen binding"/>
    <property type="evidence" value="ECO:0007669"/>
    <property type="project" value="InterPro"/>
</dbReference>
<dbReference type="AlphaFoldDB" id="A0A9E6XY85"/>
<dbReference type="EMBL" id="CP087164">
    <property type="protein sequence ID" value="UGS36714.1"/>
    <property type="molecule type" value="Genomic_DNA"/>
</dbReference>
<dbReference type="Proteomes" id="UP001162834">
    <property type="component" value="Chromosome"/>
</dbReference>
<dbReference type="InterPro" id="IPR009050">
    <property type="entry name" value="Globin-like_sf"/>
</dbReference>
<accession>A0A9E6XY85</accession>
<reference evidence="1" key="1">
    <citation type="journal article" date="2022" name="Int. J. Syst. Evol. Microbiol.">
        <title>Pseudomonas aegrilactucae sp. nov. and Pseudomonas morbosilactucae sp. nov., pathogens causing bacterial rot of lettuce in Japan.</title>
        <authorList>
            <person name="Sawada H."/>
            <person name="Fujikawa T."/>
            <person name="Satou M."/>
        </authorList>
    </citation>
    <scope>NUCLEOTIDE SEQUENCE</scope>
    <source>
        <strain evidence="1">0166_1</strain>
    </source>
</reference>
<gene>
    <name evidence="1" type="ORF">DSM104329_03123</name>
</gene>